<comment type="similarity">
    <text evidence="1">Belongs to the Pup ligase/Pup deamidase family. Pup deamidase subfamily.</text>
</comment>
<dbReference type="EMBL" id="CAFBOF010000007">
    <property type="protein sequence ID" value="CAB4972766.1"/>
    <property type="molecule type" value="Genomic_DNA"/>
</dbReference>
<reference evidence="3" key="1">
    <citation type="submission" date="2020-05" db="EMBL/GenBank/DDBJ databases">
        <authorList>
            <person name="Chiriac C."/>
            <person name="Salcher M."/>
            <person name="Ghai R."/>
            <person name="Kavagutti S V."/>
        </authorList>
    </citation>
    <scope>NUCLEOTIDE SEQUENCE</scope>
</reference>
<dbReference type="EMBL" id="CAFBPQ010000002">
    <property type="protein sequence ID" value="CAB5012992.1"/>
    <property type="molecule type" value="Genomic_DNA"/>
</dbReference>
<dbReference type="GO" id="GO:0019941">
    <property type="term" value="P:modification-dependent protein catabolic process"/>
    <property type="evidence" value="ECO:0007669"/>
    <property type="project" value="InterPro"/>
</dbReference>
<feature type="region of interest" description="Disordered" evidence="2">
    <location>
        <begin position="44"/>
        <end position="66"/>
    </location>
</feature>
<dbReference type="GO" id="GO:0010498">
    <property type="term" value="P:proteasomal protein catabolic process"/>
    <property type="evidence" value="ECO:0007669"/>
    <property type="project" value="InterPro"/>
</dbReference>
<dbReference type="Pfam" id="PF03136">
    <property type="entry name" value="Pup_ligase"/>
    <property type="match status" value="1"/>
</dbReference>
<evidence type="ECO:0000256" key="1">
    <source>
        <dbReference type="ARBA" id="ARBA00009114"/>
    </source>
</evidence>
<dbReference type="PANTHER" id="PTHR42307">
    <property type="entry name" value="PUP DEAMIDASE/DEPUPYLASE"/>
    <property type="match status" value="1"/>
</dbReference>
<feature type="compositionally biased region" description="Basic and acidic residues" evidence="2">
    <location>
        <begin position="44"/>
        <end position="57"/>
    </location>
</feature>
<dbReference type="NCBIfam" id="TIGR03688">
    <property type="entry name" value="depupylase_Dop"/>
    <property type="match status" value="1"/>
</dbReference>
<evidence type="ECO:0000313" key="3">
    <source>
        <dbReference type="EMBL" id="CAB4733786.1"/>
    </source>
</evidence>
<name>A0A6J6SFU4_9ZZZZ</name>
<accession>A0A6J6SFU4</accession>
<proteinExistence type="inferred from homology"/>
<dbReference type="InterPro" id="IPR004347">
    <property type="entry name" value="Pup_ligase/deamidase"/>
</dbReference>
<sequence>MSVPKVCGVETEYGVSLRGTADPNPVLASSLLINAYADRGKVGWDFEDETPGRDARGGDSFSRGPDVETHLVNTVLTNGARYYVDHAHPEYSTPECVDAREVLIADKAGERILAESMLAVRSLLDDGQEIVVYKNNSDGKGNSYGTHENYLMDRNMAFASLVRHLIPWFVTRQVFTGAGKVGSENGASEVDFQISQRADFFEEEVGLETTLKRPIINTRDEPHADPQFYRRLHVIVGDANLCEVAGLLKVGTTAIVLTMIEDDFFTRDKNQQNIALANPVPAMTEISHDPTCTATIEMADGSRMTALEVQWEYFRLAQKYADEVGLDNCGGSDLGKLVLDRWEQTLSALEVEPSRLEGQLDWVTKLALLEAYRDRDNLEWNDPKLALLDLQYHDVRPNRSLYERLVNAGTIERILTEDEILAAISNPPKTTRAYFRGRCLSRWPESVVAANWDSVILDVGTDPLKRIPMMEPLKGTEAHVGTLLNEVASPAELVARLATLGK</sequence>
<evidence type="ECO:0000313" key="6">
    <source>
        <dbReference type="EMBL" id="CAB5012992.1"/>
    </source>
</evidence>
<dbReference type="AlphaFoldDB" id="A0A6J6SFU4"/>
<protein>
    <submittedName>
        <fullName evidence="3">Unannotated protein</fullName>
    </submittedName>
</protein>
<evidence type="ECO:0000313" key="5">
    <source>
        <dbReference type="EMBL" id="CAB4972766.1"/>
    </source>
</evidence>
<dbReference type="PANTHER" id="PTHR42307:SF2">
    <property type="entry name" value="PUP DEAMIDASE_DEPUPYLASE"/>
    <property type="match status" value="1"/>
</dbReference>
<dbReference type="InterPro" id="IPR022366">
    <property type="entry name" value="Pup_deamidase"/>
</dbReference>
<dbReference type="GO" id="GO:0005524">
    <property type="term" value="F:ATP binding"/>
    <property type="evidence" value="ECO:0007669"/>
    <property type="project" value="TreeGrafter"/>
</dbReference>
<dbReference type="EMBL" id="CAEZYK010000111">
    <property type="protein sequence ID" value="CAB4733786.1"/>
    <property type="molecule type" value="Genomic_DNA"/>
</dbReference>
<dbReference type="PIRSF" id="PIRSF018077">
    <property type="entry name" value="UCP018077"/>
    <property type="match status" value="1"/>
</dbReference>
<evidence type="ECO:0000256" key="2">
    <source>
        <dbReference type="SAM" id="MobiDB-lite"/>
    </source>
</evidence>
<organism evidence="3">
    <name type="scientific">freshwater metagenome</name>
    <dbReference type="NCBI Taxonomy" id="449393"/>
    <lineage>
        <taxon>unclassified sequences</taxon>
        <taxon>metagenomes</taxon>
        <taxon>ecological metagenomes</taxon>
    </lineage>
</organism>
<dbReference type="GO" id="GO:0016811">
    <property type="term" value="F:hydrolase activity, acting on carbon-nitrogen (but not peptide) bonds, in linear amides"/>
    <property type="evidence" value="ECO:0007669"/>
    <property type="project" value="InterPro"/>
</dbReference>
<evidence type="ECO:0000313" key="4">
    <source>
        <dbReference type="EMBL" id="CAB4895765.1"/>
    </source>
</evidence>
<dbReference type="GO" id="GO:0008233">
    <property type="term" value="F:peptidase activity"/>
    <property type="evidence" value="ECO:0007669"/>
    <property type="project" value="InterPro"/>
</dbReference>
<dbReference type="GO" id="GO:0070490">
    <property type="term" value="P:protein pupylation"/>
    <property type="evidence" value="ECO:0007669"/>
    <property type="project" value="TreeGrafter"/>
</dbReference>
<dbReference type="EMBL" id="CAFBMM010000002">
    <property type="protein sequence ID" value="CAB4895765.1"/>
    <property type="molecule type" value="Genomic_DNA"/>
</dbReference>
<gene>
    <name evidence="3" type="ORF">UFOPK2683_01450</name>
    <name evidence="4" type="ORF">UFOPK3605_00189</name>
    <name evidence="5" type="ORF">UFOPK3897_00580</name>
    <name evidence="6" type="ORF">UFOPK4121_00161</name>
</gene>